<feature type="transmembrane region" description="Helical" evidence="6">
    <location>
        <begin position="251"/>
        <end position="273"/>
    </location>
</feature>
<dbReference type="InterPro" id="IPR011701">
    <property type="entry name" value="MFS"/>
</dbReference>
<feature type="transmembrane region" description="Helical" evidence="6">
    <location>
        <begin position="81"/>
        <end position="99"/>
    </location>
</feature>
<evidence type="ECO:0000256" key="2">
    <source>
        <dbReference type="ARBA" id="ARBA00022448"/>
    </source>
</evidence>
<feature type="transmembrane region" description="Helical" evidence="6">
    <location>
        <begin position="138"/>
        <end position="157"/>
    </location>
</feature>
<feature type="transmembrane region" description="Helical" evidence="6">
    <location>
        <begin position="220"/>
        <end position="239"/>
    </location>
</feature>
<dbReference type="EMBL" id="CP016808">
    <property type="protein sequence ID" value="ANY69469.1"/>
    <property type="molecule type" value="Genomic_DNA"/>
</dbReference>
<keyword evidence="3 6" id="KW-0812">Transmembrane</keyword>
<evidence type="ECO:0000256" key="3">
    <source>
        <dbReference type="ARBA" id="ARBA00022692"/>
    </source>
</evidence>
<feature type="transmembrane region" description="Helical" evidence="6">
    <location>
        <begin position="44"/>
        <end position="69"/>
    </location>
</feature>
<dbReference type="PROSITE" id="PS50850">
    <property type="entry name" value="MFS"/>
    <property type="match status" value="1"/>
</dbReference>
<keyword evidence="2" id="KW-0813">Transport</keyword>
<keyword evidence="5 6" id="KW-0472">Membrane</keyword>
<evidence type="ECO:0000256" key="5">
    <source>
        <dbReference type="ARBA" id="ARBA00023136"/>
    </source>
</evidence>
<dbReference type="CDD" id="cd17324">
    <property type="entry name" value="MFS_NepI_like"/>
    <property type="match status" value="1"/>
</dbReference>
<dbReference type="RefSeq" id="WP_099520501.1">
    <property type="nucleotide sequence ID" value="NZ_CP016808.1"/>
</dbReference>
<dbReference type="GO" id="GO:0005886">
    <property type="term" value="C:plasma membrane"/>
    <property type="evidence" value="ECO:0007669"/>
    <property type="project" value="UniProtKB-SubCell"/>
</dbReference>
<dbReference type="SUPFAM" id="SSF103473">
    <property type="entry name" value="MFS general substrate transporter"/>
    <property type="match status" value="1"/>
</dbReference>
<feature type="transmembrane region" description="Helical" evidence="6">
    <location>
        <begin position="12"/>
        <end position="32"/>
    </location>
</feature>
<dbReference type="GO" id="GO:0022857">
    <property type="term" value="F:transmembrane transporter activity"/>
    <property type="evidence" value="ECO:0007669"/>
    <property type="project" value="InterPro"/>
</dbReference>
<dbReference type="Gene3D" id="1.20.1250.20">
    <property type="entry name" value="MFS general substrate transporter like domains"/>
    <property type="match status" value="2"/>
</dbReference>
<protein>
    <submittedName>
        <fullName evidence="8">MFS transporter</fullName>
    </submittedName>
</protein>
<sequence length="400" mass="42457">MNNLQSKVNSIPNWLMFLLAAACGLIVANLYYAQTLIGPISSSIGIPLGAAGLIVTLTQVGYVVGLLFIVPLSDLIENRRLVISSLVVVIIALIGMIFAPNTATFLISALFIGIGSVAAQILVPYATFLAADEQRGRVVGNVMSGLLLGIMFARPLASLITEYWGWREVFILSAIVILLLAIVLSRALPQRKPTPSLQYGALIRSLGSLLKATPILRRRAFYQACLFGSFSLFWTVIPLRLTEYFHLTQQGIALFALAGVAGAVAAPIAGRLADRGLTKWLSGIAIAVSALAFLTAYLVRGDSFAALALLLVAAIVLDMGVSGNLVLGQRVIYSLGSEMRGRLNGLFMAIFFIGGAVGSFLGGWAYAYGGWALASLIGIALPVLAFLYYLTEAKQPSGNA</sequence>
<evidence type="ECO:0000259" key="7">
    <source>
        <dbReference type="PROSITE" id="PS50850"/>
    </source>
</evidence>
<feature type="transmembrane region" description="Helical" evidence="6">
    <location>
        <begin position="305"/>
        <end position="326"/>
    </location>
</feature>
<feature type="transmembrane region" description="Helical" evidence="6">
    <location>
        <begin position="105"/>
        <end position="126"/>
    </location>
</feature>
<dbReference type="AlphaFoldDB" id="A0A1B2DP24"/>
<feature type="transmembrane region" description="Helical" evidence="6">
    <location>
        <begin position="280"/>
        <end position="299"/>
    </location>
</feature>
<dbReference type="PANTHER" id="PTHR42910:SF1">
    <property type="entry name" value="MAJOR FACILITATOR SUPERFAMILY (MFS) PROFILE DOMAIN-CONTAINING PROTEIN"/>
    <property type="match status" value="1"/>
</dbReference>
<evidence type="ECO:0000256" key="6">
    <source>
        <dbReference type="SAM" id="Phobius"/>
    </source>
</evidence>
<evidence type="ECO:0000256" key="1">
    <source>
        <dbReference type="ARBA" id="ARBA00004651"/>
    </source>
</evidence>
<organism evidence="8">
    <name type="scientific">Paenibacillus sp. BIHB 4019</name>
    <dbReference type="NCBI Taxonomy" id="1870819"/>
    <lineage>
        <taxon>Bacteria</taxon>
        <taxon>Bacillati</taxon>
        <taxon>Bacillota</taxon>
        <taxon>Bacilli</taxon>
        <taxon>Bacillales</taxon>
        <taxon>Paenibacillaceae</taxon>
        <taxon>Paenibacillus</taxon>
    </lineage>
</organism>
<feature type="transmembrane region" description="Helical" evidence="6">
    <location>
        <begin position="371"/>
        <end position="390"/>
    </location>
</feature>
<reference evidence="8" key="1">
    <citation type="submission" date="2016-08" db="EMBL/GenBank/DDBJ databases">
        <title>Complete Genome Seqeunce of Paenibacillus sp. BIHB 4019 from tea rhizoplane.</title>
        <authorList>
            <person name="Thakur R."/>
            <person name="Swarnkar M.K."/>
            <person name="Gulati A."/>
        </authorList>
    </citation>
    <scope>NUCLEOTIDE SEQUENCE [LARGE SCALE GENOMIC DNA]</scope>
    <source>
        <strain evidence="8">BIHB4019</strain>
    </source>
</reference>
<keyword evidence="4 6" id="KW-1133">Transmembrane helix</keyword>
<dbReference type="Pfam" id="PF07690">
    <property type="entry name" value="MFS_1"/>
    <property type="match status" value="1"/>
</dbReference>
<dbReference type="InterPro" id="IPR020846">
    <property type="entry name" value="MFS_dom"/>
</dbReference>
<feature type="domain" description="Major facilitator superfamily (MFS) profile" evidence="7">
    <location>
        <begin position="15"/>
        <end position="395"/>
    </location>
</feature>
<dbReference type="PANTHER" id="PTHR42910">
    <property type="entry name" value="TRANSPORTER SCO4007-RELATED"/>
    <property type="match status" value="1"/>
</dbReference>
<accession>A0A1B2DP24</accession>
<gene>
    <name evidence="8" type="ORF">BBD42_25520</name>
</gene>
<comment type="subcellular location">
    <subcellularLocation>
        <location evidence="1">Cell membrane</location>
        <topology evidence="1">Multi-pass membrane protein</topology>
    </subcellularLocation>
</comment>
<proteinExistence type="predicted"/>
<evidence type="ECO:0000313" key="8">
    <source>
        <dbReference type="EMBL" id="ANY69469.1"/>
    </source>
</evidence>
<dbReference type="InterPro" id="IPR036259">
    <property type="entry name" value="MFS_trans_sf"/>
</dbReference>
<feature type="transmembrane region" description="Helical" evidence="6">
    <location>
        <begin position="346"/>
        <end position="365"/>
    </location>
</feature>
<name>A0A1B2DP24_9BACL</name>
<dbReference type="PROSITE" id="PS51257">
    <property type="entry name" value="PROKAR_LIPOPROTEIN"/>
    <property type="match status" value="1"/>
</dbReference>
<evidence type="ECO:0000256" key="4">
    <source>
        <dbReference type="ARBA" id="ARBA00022989"/>
    </source>
</evidence>
<feature type="transmembrane region" description="Helical" evidence="6">
    <location>
        <begin position="169"/>
        <end position="188"/>
    </location>
</feature>